<protein>
    <submittedName>
        <fullName evidence="2">Uncharacterized protein</fullName>
    </submittedName>
</protein>
<keyword evidence="3" id="KW-1185">Reference proteome</keyword>
<organism evidence="2 3">
    <name type="scientific">Paractinoplanes rhizophilus</name>
    <dbReference type="NCBI Taxonomy" id="1416877"/>
    <lineage>
        <taxon>Bacteria</taxon>
        <taxon>Bacillati</taxon>
        <taxon>Actinomycetota</taxon>
        <taxon>Actinomycetes</taxon>
        <taxon>Micromonosporales</taxon>
        <taxon>Micromonosporaceae</taxon>
        <taxon>Paractinoplanes</taxon>
    </lineage>
</organism>
<evidence type="ECO:0000256" key="1">
    <source>
        <dbReference type="SAM" id="Coils"/>
    </source>
</evidence>
<dbReference type="Proteomes" id="UP001596548">
    <property type="component" value="Unassembled WGS sequence"/>
</dbReference>
<evidence type="ECO:0000313" key="3">
    <source>
        <dbReference type="Proteomes" id="UP001596548"/>
    </source>
</evidence>
<dbReference type="RefSeq" id="WP_378970219.1">
    <property type="nucleotide sequence ID" value="NZ_JBHTBJ010000013.1"/>
</dbReference>
<feature type="coiled-coil region" evidence="1">
    <location>
        <begin position="91"/>
        <end position="118"/>
    </location>
</feature>
<comment type="caution">
    <text evidence="2">The sequence shown here is derived from an EMBL/GenBank/DDBJ whole genome shotgun (WGS) entry which is preliminary data.</text>
</comment>
<name>A0ABW2HX68_9ACTN</name>
<sequence length="148" mass="16630">MTTSYTETYAGYLPDLGMSPAMDDLLRDVLDNHDDRGEIEDEINQAITAKLREFGVDADTGEWRGEWSPEQIVRGVLAGRGIECPAVPPTGDQMLAELAEVAARLAELDERRDELVRGLMRTSVARKQIASAARLSEPRLYQIRDRRR</sequence>
<reference evidence="3" key="1">
    <citation type="journal article" date="2019" name="Int. J. Syst. Evol. Microbiol.">
        <title>The Global Catalogue of Microorganisms (GCM) 10K type strain sequencing project: providing services to taxonomists for standard genome sequencing and annotation.</title>
        <authorList>
            <consortium name="The Broad Institute Genomics Platform"/>
            <consortium name="The Broad Institute Genome Sequencing Center for Infectious Disease"/>
            <person name="Wu L."/>
            <person name="Ma J."/>
        </authorList>
    </citation>
    <scope>NUCLEOTIDE SEQUENCE [LARGE SCALE GENOMIC DNA]</scope>
    <source>
        <strain evidence="3">XZYJT-10</strain>
    </source>
</reference>
<evidence type="ECO:0000313" key="2">
    <source>
        <dbReference type="EMBL" id="MFC7276209.1"/>
    </source>
</evidence>
<dbReference type="EMBL" id="JBHTBJ010000013">
    <property type="protein sequence ID" value="MFC7276209.1"/>
    <property type="molecule type" value="Genomic_DNA"/>
</dbReference>
<gene>
    <name evidence="2" type="ORF">ACFQS1_19630</name>
</gene>
<accession>A0ABW2HX68</accession>
<proteinExistence type="predicted"/>
<keyword evidence="1" id="KW-0175">Coiled coil</keyword>